<reference evidence="2" key="2">
    <citation type="submission" date="2018-05" db="EMBL/GenBank/DDBJ databases">
        <title>OgluRS3 (Oryza glumaepatula Reference Sequence Version 3).</title>
        <authorList>
            <person name="Zhang J."/>
            <person name="Kudrna D."/>
            <person name="Lee S."/>
            <person name="Talag J."/>
            <person name="Welchert J."/>
            <person name="Wing R.A."/>
        </authorList>
    </citation>
    <scope>NUCLEOTIDE SEQUENCE [LARGE SCALE GENOMIC DNA]</scope>
</reference>
<reference evidence="2" key="1">
    <citation type="submission" date="2015-04" db="UniProtKB">
        <authorList>
            <consortium name="EnsemblPlants"/>
        </authorList>
    </citation>
    <scope>IDENTIFICATION</scope>
</reference>
<organism evidence="2">
    <name type="scientific">Oryza glumipatula</name>
    <dbReference type="NCBI Taxonomy" id="40148"/>
    <lineage>
        <taxon>Eukaryota</taxon>
        <taxon>Viridiplantae</taxon>
        <taxon>Streptophyta</taxon>
        <taxon>Embryophyta</taxon>
        <taxon>Tracheophyta</taxon>
        <taxon>Spermatophyta</taxon>
        <taxon>Magnoliopsida</taxon>
        <taxon>Liliopsida</taxon>
        <taxon>Poales</taxon>
        <taxon>Poaceae</taxon>
        <taxon>BOP clade</taxon>
        <taxon>Oryzoideae</taxon>
        <taxon>Oryzeae</taxon>
        <taxon>Oryzinae</taxon>
        <taxon>Oryza</taxon>
    </lineage>
</organism>
<keyword evidence="3" id="KW-1185">Reference proteome</keyword>
<dbReference type="Proteomes" id="UP000026961">
    <property type="component" value="Chromosome 3"/>
</dbReference>
<name>A0A0D9Z7S5_9ORYZ</name>
<accession>A0A0D9Z7S5</accession>
<keyword evidence="1" id="KW-1133">Transmembrane helix</keyword>
<feature type="transmembrane region" description="Helical" evidence="1">
    <location>
        <begin position="87"/>
        <end position="103"/>
    </location>
</feature>
<dbReference type="Gramene" id="OGLUM03G19000.1">
    <property type="protein sequence ID" value="OGLUM03G19000.1"/>
    <property type="gene ID" value="OGLUM03G19000"/>
</dbReference>
<keyword evidence="1" id="KW-0472">Membrane</keyword>
<dbReference type="HOGENOM" id="CLU_2254326_0_0_1"/>
<evidence type="ECO:0000256" key="1">
    <source>
        <dbReference type="SAM" id="Phobius"/>
    </source>
</evidence>
<evidence type="ECO:0000313" key="2">
    <source>
        <dbReference type="EnsemblPlants" id="OGLUM03G19000.1"/>
    </source>
</evidence>
<keyword evidence="1" id="KW-0812">Transmembrane</keyword>
<proteinExistence type="predicted"/>
<dbReference type="AlphaFoldDB" id="A0A0D9Z7S5"/>
<protein>
    <submittedName>
        <fullName evidence="2">Uncharacterized protein</fullName>
    </submittedName>
</protein>
<evidence type="ECO:0000313" key="3">
    <source>
        <dbReference type="Proteomes" id="UP000026961"/>
    </source>
</evidence>
<sequence length="104" mass="11904">MEDQVDVQHKEVLWLLQTQQIYEALQEPMACATTESSFGKAKPHRNKNNIANMCSMSLGYLILEIYGNSIEHFLHKGPRHLATLQPNTIHVFPGFLSTILLWII</sequence>
<dbReference type="EnsemblPlants" id="OGLUM03G19000.1">
    <property type="protein sequence ID" value="OGLUM03G19000.1"/>
    <property type="gene ID" value="OGLUM03G19000"/>
</dbReference>
<feature type="transmembrane region" description="Helical" evidence="1">
    <location>
        <begin position="50"/>
        <end position="67"/>
    </location>
</feature>